<feature type="signal peptide" evidence="1">
    <location>
        <begin position="1"/>
        <end position="20"/>
    </location>
</feature>
<dbReference type="AlphaFoldDB" id="A0A0K8MER9"/>
<evidence type="ECO:0000313" key="3">
    <source>
        <dbReference type="Proteomes" id="UP000036771"/>
    </source>
</evidence>
<dbReference type="EMBL" id="BBVC01000052">
    <property type="protein sequence ID" value="GAO98379.1"/>
    <property type="molecule type" value="Genomic_DNA"/>
</dbReference>
<keyword evidence="1" id="KW-0732">Signal</keyword>
<reference evidence="2 3" key="1">
    <citation type="submission" date="2015-03" db="EMBL/GenBank/DDBJ databases">
        <title>Caedibacter varicaedens, whole genome shotgun sequence.</title>
        <authorList>
            <person name="Suzuki H."/>
            <person name="Dapper A.L."/>
            <person name="Gibson A.K."/>
            <person name="Jackson C."/>
            <person name="Lee H."/>
            <person name="Pejaver V.R."/>
            <person name="Doak T."/>
            <person name="Lynch M."/>
        </authorList>
    </citation>
    <scope>NUCLEOTIDE SEQUENCE [LARGE SCALE GENOMIC DNA]</scope>
</reference>
<evidence type="ECO:0000313" key="2">
    <source>
        <dbReference type="EMBL" id="GAO98379.1"/>
    </source>
</evidence>
<sequence precursor="true">MKHYLLTASVLALLTSPGFATWQQDVQDQVNLEVGQNKVIQKLMKSQDYTIDLDEGSLLKTITKVVQVKNEKKKGGQQPNPTDIDREAYRQIANTLDSLKTSRAPIGGGYYLTKNFRGDALSVESGYNPLAYPVRSSDRERPDGFLPVTYKSNFMSVRLCNEIDHYVSNNGLSKDEARRLNRYLQPIFYIVQQEVSQMLEGGKTKSLLYSQRWVYGKDYSDIVKSVKGQTSHHHALIKYAGLKGFNPFVVEDSLVPSLVDLALSFPSSFKDSSERR</sequence>
<keyword evidence="3" id="KW-1185">Reference proteome</keyword>
<gene>
    <name evidence="2" type="ORF">Cva_01033</name>
</gene>
<feature type="chain" id="PRO_5005512708" evidence="1">
    <location>
        <begin position="21"/>
        <end position="276"/>
    </location>
</feature>
<evidence type="ECO:0000256" key="1">
    <source>
        <dbReference type="SAM" id="SignalP"/>
    </source>
</evidence>
<protein>
    <submittedName>
        <fullName evidence="2">Uncharacterized protein</fullName>
    </submittedName>
</protein>
<organism evidence="2 3">
    <name type="scientific">Caedimonas varicaedens</name>
    <dbReference type="NCBI Taxonomy" id="1629334"/>
    <lineage>
        <taxon>Bacteria</taxon>
        <taxon>Pseudomonadati</taxon>
        <taxon>Pseudomonadota</taxon>
        <taxon>Alphaproteobacteria</taxon>
        <taxon>Holosporales</taxon>
        <taxon>Caedimonadaceae</taxon>
        <taxon>Caedimonas</taxon>
    </lineage>
</organism>
<proteinExistence type="predicted"/>
<comment type="caution">
    <text evidence="2">The sequence shown here is derived from an EMBL/GenBank/DDBJ whole genome shotgun (WGS) entry which is preliminary data.</text>
</comment>
<name>A0A0K8MER9_9PROT</name>
<dbReference type="Proteomes" id="UP000036771">
    <property type="component" value="Unassembled WGS sequence"/>
</dbReference>
<accession>A0A0K8MER9</accession>